<evidence type="ECO:0000256" key="2">
    <source>
        <dbReference type="ARBA" id="ARBA00009098"/>
    </source>
</evidence>
<dbReference type="InterPro" id="IPR003168">
    <property type="entry name" value="Nitrile_hydratase_bsu"/>
</dbReference>
<reference evidence="8 9" key="1">
    <citation type="submission" date="2018-08" db="EMBL/GenBank/DDBJ databases">
        <title>Recombination of ecologically and evolutionarily significant loci maintains genetic cohesion in the Pseudomonas syringae species complex.</title>
        <authorList>
            <person name="Dillon M."/>
            <person name="Thakur S."/>
            <person name="Almeida R.N.D."/>
            <person name="Weir B.S."/>
            <person name="Guttman D.S."/>
        </authorList>
    </citation>
    <scope>NUCLEOTIDE SEQUENCE [LARGE SCALE GENOMIC DNA]</scope>
    <source>
        <strain evidence="8 9">ICMP 3934</strain>
    </source>
</reference>
<evidence type="ECO:0000259" key="7">
    <source>
        <dbReference type="Pfam" id="PF21006"/>
    </source>
</evidence>
<comment type="similarity">
    <text evidence="2 5">Belongs to the nitrile hydratase subunit beta family.</text>
</comment>
<evidence type="ECO:0000313" key="9">
    <source>
        <dbReference type="Proteomes" id="UP000282636"/>
    </source>
</evidence>
<evidence type="ECO:0000313" key="8">
    <source>
        <dbReference type="EMBL" id="RMT66349.1"/>
    </source>
</evidence>
<accession>A0A0Q0I132</accession>
<protein>
    <recommendedName>
        <fullName evidence="5">Nitrile hydratase subunit beta</fullName>
        <shortName evidence="5">NHase</shortName>
        <ecNumber evidence="5">4.2.1.84</ecNumber>
    </recommendedName>
</protein>
<dbReference type="GO" id="GO:0046914">
    <property type="term" value="F:transition metal ion binding"/>
    <property type="evidence" value="ECO:0007669"/>
    <property type="project" value="InterPro"/>
</dbReference>
<dbReference type="InterPro" id="IPR042262">
    <property type="entry name" value="CN_hydtase_beta_C"/>
</dbReference>
<evidence type="ECO:0000256" key="4">
    <source>
        <dbReference type="ARBA" id="ARBA00044877"/>
    </source>
</evidence>
<dbReference type="InterPro" id="IPR049054">
    <property type="entry name" value="CN_hydtase_beta-like_N"/>
</dbReference>
<proteinExistence type="inferred from homology"/>
<dbReference type="InterPro" id="IPR008990">
    <property type="entry name" value="Elect_transpt_acc-like_dom_sf"/>
</dbReference>
<dbReference type="Pfam" id="PF02211">
    <property type="entry name" value="NHase_beta_C"/>
    <property type="match status" value="1"/>
</dbReference>
<comment type="caution">
    <text evidence="8">The sequence shown here is derived from an EMBL/GenBank/DDBJ whole genome shotgun (WGS) entry which is preliminary data.</text>
</comment>
<dbReference type="AlphaFoldDB" id="A0A0Q0I132"/>
<evidence type="ECO:0000256" key="1">
    <source>
        <dbReference type="ARBA" id="ARBA00004042"/>
    </source>
</evidence>
<comment type="catalytic activity">
    <reaction evidence="4 5">
        <text>an aliphatic primary amide = an aliphatic nitrile + H2O</text>
        <dbReference type="Rhea" id="RHEA:12673"/>
        <dbReference type="ChEBI" id="CHEBI:15377"/>
        <dbReference type="ChEBI" id="CHEBI:65285"/>
        <dbReference type="ChEBI" id="CHEBI:80291"/>
        <dbReference type="EC" id="4.2.1.84"/>
    </reaction>
</comment>
<feature type="domain" description="Nitrile hydratase beta subunit" evidence="6">
    <location>
        <begin position="121"/>
        <end position="210"/>
    </location>
</feature>
<dbReference type="Gene3D" id="2.30.30.50">
    <property type="match status" value="1"/>
</dbReference>
<dbReference type="PIRSF" id="PIRSF001427">
    <property type="entry name" value="NHase_beta"/>
    <property type="match status" value="1"/>
</dbReference>
<name>A0A0Q0I132_PSESX</name>
<keyword evidence="3 5" id="KW-0456">Lyase</keyword>
<dbReference type="RefSeq" id="WP_019332333.1">
    <property type="nucleotide sequence ID" value="NZ_BQUM01000021.1"/>
</dbReference>
<gene>
    <name evidence="8" type="ORF">ALP44_04060</name>
</gene>
<evidence type="ECO:0000259" key="6">
    <source>
        <dbReference type="Pfam" id="PF02211"/>
    </source>
</evidence>
<feature type="domain" description="Nitrile hydratase beta subunit-like N-terminal" evidence="7">
    <location>
        <begin position="1"/>
        <end position="99"/>
    </location>
</feature>
<dbReference type="SUPFAM" id="SSF50090">
    <property type="entry name" value="Electron transport accessory proteins"/>
    <property type="match status" value="1"/>
</dbReference>
<dbReference type="EC" id="4.2.1.84" evidence="5"/>
<comment type="function">
    <text evidence="1 5">NHase catalyzes the hydration of various nitrile compounds to the corresponding amides.</text>
</comment>
<dbReference type="GO" id="GO:0018822">
    <property type="term" value="F:nitrile hydratase activity"/>
    <property type="evidence" value="ECO:0007669"/>
    <property type="project" value="UniProtKB-EC"/>
</dbReference>
<dbReference type="Pfam" id="PF21006">
    <property type="entry name" value="NHase_beta_N"/>
    <property type="match status" value="1"/>
</dbReference>
<sequence length="219" mass="24663">MDGFHDLGGLQGFGPVPHRINSLDYKRVFKADWEHLAYSLMFVGADHLKLFTIDEARHAVERIDVRQHVGTTYYERYVIATATLMVEAGVITQAELDDALGSRFKLANPAHSKGRPGIGGRPPFEVGDRVRVRDEYVAGHIRVPAYVRGKKGVILHRTKEQWPFPDTIGHGDHSAIHQSSYHVEFRSEDLWGDACDKGLVVVDLFESYLDKITIELVSL</sequence>
<organism evidence="8 9">
    <name type="scientific">Pseudomonas syringae pv. theae</name>
    <dbReference type="NCBI Taxonomy" id="103985"/>
    <lineage>
        <taxon>Bacteria</taxon>
        <taxon>Pseudomonadati</taxon>
        <taxon>Pseudomonadota</taxon>
        <taxon>Gammaproteobacteria</taxon>
        <taxon>Pseudomonadales</taxon>
        <taxon>Pseudomonadaceae</taxon>
        <taxon>Pseudomonas</taxon>
        <taxon>Pseudomonas syringae</taxon>
    </lineage>
</organism>
<dbReference type="Proteomes" id="UP000282636">
    <property type="component" value="Unassembled WGS sequence"/>
</dbReference>
<evidence type="ECO:0000256" key="5">
    <source>
        <dbReference type="PIRNR" id="PIRNR001427"/>
    </source>
</evidence>
<evidence type="ECO:0000256" key="3">
    <source>
        <dbReference type="ARBA" id="ARBA00023239"/>
    </source>
</evidence>
<dbReference type="InterPro" id="IPR024690">
    <property type="entry name" value="CN_hydtase_beta_dom_C"/>
</dbReference>
<dbReference type="NCBIfam" id="TIGR03888">
    <property type="entry name" value="nitrile_beta"/>
    <property type="match status" value="1"/>
</dbReference>
<dbReference type="Gene3D" id="1.10.472.20">
    <property type="entry name" value="Nitrile hydratase, beta subunit"/>
    <property type="match status" value="1"/>
</dbReference>
<dbReference type="EMBL" id="RBTL01000185">
    <property type="protein sequence ID" value="RMT66349.1"/>
    <property type="molecule type" value="Genomic_DNA"/>
</dbReference>